<dbReference type="InterPro" id="IPR010727">
    <property type="entry name" value="DUF1302"/>
</dbReference>
<evidence type="ECO:0000313" key="2">
    <source>
        <dbReference type="EMBL" id="GIL40050.1"/>
    </source>
</evidence>
<protein>
    <recommendedName>
        <fullName evidence="4">DUF1302 domain-containing protein</fullName>
    </recommendedName>
</protein>
<keyword evidence="3" id="KW-1185">Reference proteome</keyword>
<reference evidence="2" key="1">
    <citation type="submission" date="2021-02" db="EMBL/GenBank/DDBJ databases">
        <title>Genome sequence of Rhodospirillales sp. strain TMPK1 isolated from soil.</title>
        <authorList>
            <person name="Nakai R."/>
            <person name="Kusada H."/>
            <person name="Tamaki H."/>
        </authorList>
    </citation>
    <scope>NUCLEOTIDE SEQUENCE</scope>
    <source>
        <strain evidence="2">TMPK1</strain>
    </source>
</reference>
<proteinExistence type="predicted"/>
<organism evidence="2 3">
    <name type="scientific">Roseiterribacter gracilis</name>
    <dbReference type="NCBI Taxonomy" id="2812848"/>
    <lineage>
        <taxon>Bacteria</taxon>
        <taxon>Pseudomonadati</taxon>
        <taxon>Pseudomonadota</taxon>
        <taxon>Alphaproteobacteria</taxon>
        <taxon>Rhodospirillales</taxon>
        <taxon>Roseiterribacteraceae</taxon>
        <taxon>Roseiterribacter</taxon>
    </lineage>
</organism>
<sequence>MPFARLGNQRFCAALALIVGFAAPATSATLETGSDVTVRWDTTVLLSTLLQPGKAALNLRNYCGGTAATAREHDCTYGEGLRRGRIDLTTSLDLSAGSFGAHVGVSSWYDAVDRQYESNGLDPSAHGGQAIEFAETYLRGEFDLAGDRVSTRVGRQLLVWGETLFATSNGIAAAQAPVDLYRPQTHGAYGGADSFLPVNQISVNWQRADGWSVEAYAQLEWRRSRIDPHDAYAGASDVLGAEGNRAFALDTSDTTTPVYTRLTDHKPRDIGQFGVALRGQIANLDVGFYAIRYDAKTPTVLIQPGRFAPASYRLDYVRGIELYGLSVAGPLGEAGVGFELSARRGVPLVNGGIALPAGTNIAIVAPRSIEPIGDALQAQFSWLQKLSPSSLFFNGADWSGEITANQLLSRNNVAQLRNFDRTKFAASIRTVLAPHIFQALPHLDLSLPFGAGYNFVGLSSIDPTMNRGTGDLSAGIRADFEQAWRAELTFTHYFGRVKNDTTGLGIGGAPQRLSNWDSIQITLQRSF</sequence>
<comment type="caution">
    <text evidence="2">The sequence shown here is derived from an EMBL/GenBank/DDBJ whole genome shotgun (WGS) entry which is preliminary data.</text>
</comment>
<accession>A0A8S8XG12</accession>
<dbReference type="Proteomes" id="UP000681075">
    <property type="component" value="Unassembled WGS sequence"/>
</dbReference>
<dbReference type="EMBL" id="BOPV01000001">
    <property type="protein sequence ID" value="GIL40050.1"/>
    <property type="molecule type" value="Genomic_DNA"/>
</dbReference>
<feature type="signal peptide" evidence="1">
    <location>
        <begin position="1"/>
        <end position="27"/>
    </location>
</feature>
<gene>
    <name evidence="2" type="ORF">TMPK1_22870</name>
</gene>
<name>A0A8S8XG12_9PROT</name>
<evidence type="ECO:0008006" key="4">
    <source>
        <dbReference type="Google" id="ProtNLM"/>
    </source>
</evidence>
<dbReference type="Pfam" id="PF06980">
    <property type="entry name" value="DUF1302"/>
    <property type="match status" value="1"/>
</dbReference>
<feature type="chain" id="PRO_5035717857" description="DUF1302 domain-containing protein" evidence="1">
    <location>
        <begin position="28"/>
        <end position="527"/>
    </location>
</feature>
<evidence type="ECO:0000256" key="1">
    <source>
        <dbReference type="SAM" id="SignalP"/>
    </source>
</evidence>
<evidence type="ECO:0000313" key="3">
    <source>
        <dbReference type="Proteomes" id="UP000681075"/>
    </source>
</evidence>
<dbReference type="RefSeq" id="WP_420243159.1">
    <property type="nucleotide sequence ID" value="NZ_BOPV01000001.1"/>
</dbReference>
<dbReference type="AlphaFoldDB" id="A0A8S8XG12"/>
<keyword evidence="1" id="KW-0732">Signal</keyword>